<dbReference type="GO" id="GO:0009251">
    <property type="term" value="P:glucan catabolic process"/>
    <property type="evidence" value="ECO:0007669"/>
    <property type="project" value="TreeGrafter"/>
</dbReference>
<dbReference type="GO" id="GO:0004553">
    <property type="term" value="F:hydrolase activity, hydrolyzing O-glycosyl compounds"/>
    <property type="evidence" value="ECO:0007669"/>
    <property type="project" value="InterPro"/>
</dbReference>
<dbReference type="InterPro" id="IPR001547">
    <property type="entry name" value="Glyco_hydro_5"/>
</dbReference>
<keyword evidence="7" id="KW-1185">Reference proteome</keyword>
<organism evidence="6 7">
    <name type="scientific">Nocardioides szechwanensis</name>
    <dbReference type="NCBI Taxonomy" id="1005944"/>
    <lineage>
        <taxon>Bacteria</taxon>
        <taxon>Bacillati</taxon>
        <taxon>Actinomycetota</taxon>
        <taxon>Actinomycetes</taxon>
        <taxon>Propionibacteriales</taxon>
        <taxon>Nocardioidaceae</taxon>
        <taxon>Nocardioides</taxon>
    </lineage>
</organism>
<proteinExistence type="inferred from homology"/>
<protein>
    <submittedName>
        <fullName evidence="6">Cellulase (Glycosyl hydrolase family 5)</fullName>
    </submittedName>
</protein>
<name>A0A1G9Z4U0_9ACTN</name>
<evidence type="ECO:0000256" key="4">
    <source>
        <dbReference type="SAM" id="SignalP"/>
    </source>
</evidence>
<evidence type="ECO:0000256" key="3">
    <source>
        <dbReference type="RuleBase" id="RU361153"/>
    </source>
</evidence>
<dbReference type="PANTHER" id="PTHR34142">
    <property type="entry name" value="ENDO-BETA-1,4-GLUCANASE A"/>
    <property type="match status" value="1"/>
</dbReference>
<evidence type="ECO:0000313" key="7">
    <source>
        <dbReference type="Proteomes" id="UP000199004"/>
    </source>
</evidence>
<keyword evidence="1 3" id="KW-0378">Hydrolase</keyword>
<dbReference type="InterPro" id="IPR017853">
    <property type="entry name" value="GH"/>
</dbReference>
<dbReference type="Proteomes" id="UP000199004">
    <property type="component" value="Unassembled WGS sequence"/>
</dbReference>
<dbReference type="EMBL" id="FNIC01000002">
    <property type="protein sequence ID" value="SDN16538.1"/>
    <property type="molecule type" value="Genomic_DNA"/>
</dbReference>
<keyword evidence="2 3" id="KW-0326">Glycosidase</keyword>
<feature type="signal peptide" evidence="4">
    <location>
        <begin position="1"/>
        <end position="27"/>
    </location>
</feature>
<dbReference type="STRING" id="1005944.SAMN05192576_1616"/>
<evidence type="ECO:0000259" key="5">
    <source>
        <dbReference type="Pfam" id="PF00150"/>
    </source>
</evidence>
<keyword evidence="4" id="KW-0732">Signal</keyword>
<reference evidence="6 7" key="1">
    <citation type="submission" date="2016-10" db="EMBL/GenBank/DDBJ databases">
        <authorList>
            <person name="de Groot N.N."/>
        </authorList>
    </citation>
    <scope>NUCLEOTIDE SEQUENCE [LARGE SCALE GENOMIC DNA]</scope>
    <source>
        <strain evidence="6 7">CGMCC 1.11147</strain>
    </source>
</reference>
<comment type="similarity">
    <text evidence="3">Belongs to the glycosyl hydrolase 5 (cellulase A) family.</text>
</comment>
<evidence type="ECO:0000256" key="1">
    <source>
        <dbReference type="ARBA" id="ARBA00022801"/>
    </source>
</evidence>
<evidence type="ECO:0000313" key="6">
    <source>
        <dbReference type="EMBL" id="SDN16538.1"/>
    </source>
</evidence>
<dbReference type="Gene3D" id="3.20.20.80">
    <property type="entry name" value="Glycosidases"/>
    <property type="match status" value="1"/>
</dbReference>
<accession>A0A1G9Z4U0</accession>
<dbReference type="SUPFAM" id="SSF51445">
    <property type="entry name" value="(Trans)glycosidases"/>
    <property type="match status" value="1"/>
</dbReference>
<dbReference type="PANTHER" id="PTHR34142:SF1">
    <property type="entry name" value="GLYCOSIDE HYDROLASE FAMILY 5 DOMAIN-CONTAINING PROTEIN"/>
    <property type="match status" value="1"/>
</dbReference>
<feature type="chain" id="PRO_5011495755" evidence="4">
    <location>
        <begin position="28"/>
        <end position="414"/>
    </location>
</feature>
<feature type="domain" description="Glycoside hydrolase family 5" evidence="5">
    <location>
        <begin position="99"/>
        <end position="364"/>
    </location>
</feature>
<sequence length="414" mass="44277">MLARVRRRRRWWSAALVLMLLAGGATAAVTLTGSGDRGTVPYSRAAQPFVDENHLVDARTGRVFVPRGVNWSSFEYACAQGWGLSNLDTLPAADAADAADDEASEIASWGANTVRLPLNQDCWLGTRGAPVSDRSEERTVADYRAEVSGMVDALNSAGLVVILDLHSRKRIGSDEFGSLAMPDPESLAFWSSVATTYRDHPSVMFDAFSEPSSRSDRRGRVIFDLTWPCWRDGECRAPVEDTQTATNGRVTYVAQGMDRVVRAIRAAGAEQPILLGGLDRAGDLRRWLEFAPADDQLVAAFHSYDDRACATRACWDSVLAPLSGSVPVVTTELGAARPLGGYVEGYLGWANTHGVGSLFWVWDDGSDALSLRASAEAGPTAYGEIARAYLSGSVPADAPGAHGAQGARGASGRP</sequence>
<gene>
    <name evidence="6" type="ORF">SAMN05192576_1616</name>
</gene>
<dbReference type="AlphaFoldDB" id="A0A1G9Z4U0"/>
<evidence type="ECO:0000256" key="2">
    <source>
        <dbReference type="ARBA" id="ARBA00023295"/>
    </source>
</evidence>
<dbReference type="Pfam" id="PF00150">
    <property type="entry name" value="Cellulase"/>
    <property type="match status" value="1"/>
</dbReference>
<dbReference type="RefSeq" id="WP_170254267.1">
    <property type="nucleotide sequence ID" value="NZ_BKAE01000007.1"/>
</dbReference>